<evidence type="ECO:0000256" key="1">
    <source>
        <dbReference type="SAM" id="SignalP"/>
    </source>
</evidence>
<dbReference type="InterPro" id="IPR021255">
    <property type="entry name" value="DUF2807"/>
</dbReference>
<dbReference type="RefSeq" id="WP_129434341.1">
    <property type="nucleotide sequence ID" value="NZ_SBKO01000001.1"/>
</dbReference>
<keyword evidence="1" id="KW-0732">Signal</keyword>
<gene>
    <name evidence="3" type="ORF">EQG63_03215</name>
</gene>
<evidence type="ECO:0000259" key="2">
    <source>
        <dbReference type="Pfam" id="PF10988"/>
    </source>
</evidence>
<evidence type="ECO:0000313" key="3">
    <source>
        <dbReference type="EMBL" id="RXR20962.1"/>
    </source>
</evidence>
<name>A0A4Q1K5T5_9FLAO</name>
<dbReference type="Gene3D" id="2.160.20.120">
    <property type="match status" value="1"/>
</dbReference>
<keyword evidence="4" id="KW-1185">Reference proteome</keyword>
<evidence type="ECO:0000313" key="4">
    <source>
        <dbReference type="Proteomes" id="UP000290283"/>
    </source>
</evidence>
<organism evidence="3 4">
    <name type="scientific">Flavobacterium amnicola</name>
    <dbReference type="NCBI Taxonomy" id="2506422"/>
    <lineage>
        <taxon>Bacteria</taxon>
        <taxon>Pseudomonadati</taxon>
        <taxon>Bacteroidota</taxon>
        <taxon>Flavobacteriia</taxon>
        <taxon>Flavobacteriales</taxon>
        <taxon>Flavobacteriaceae</taxon>
        <taxon>Flavobacterium</taxon>
    </lineage>
</organism>
<sequence>MNKLLIISFLYLTTFVSAQVTKNIGNFTKVTSFDKITITLVSTTGVPKVVLTGAGSEEVEIIQKDSELKIRMPFGKLLQGDNITATVYYLKDVYEFEANEGSSISSNDEFQGINLNFIAKEGSTIKLKVGAQKINIKSFNGSTIHLSGKAQNMDAVINSGGMLEARDCITSQAVVSVNAGGSADITASDLVDAKVRAGGNISIFGNPKQVNQKTVLGGNIVINKR</sequence>
<feature type="chain" id="PRO_5021029263" evidence="1">
    <location>
        <begin position="19"/>
        <end position="225"/>
    </location>
</feature>
<dbReference type="EMBL" id="SBKO01000001">
    <property type="protein sequence ID" value="RXR20962.1"/>
    <property type="molecule type" value="Genomic_DNA"/>
</dbReference>
<feature type="signal peptide" evidence="1">
    <location>
        <begin position="1"/>
        <end position="18"/>
    </location>
</feature>
<dbReference type="Pfam" id="PF10988">
    <property type="entry name" value="DUF2807"/>
    <property type="match status" value="1"/>
</dbReference>
<dbReference type="Proteomes" id="UP000290283">
    <property type="component" value="Unassembled WGS sequence"/>
</dbReference>
<protein>
    <submittedName>
        <fullName evidence="3">DUF2807 domain-containing protein</fullName>
    </submittedName>
</protein>
<dbReference type="AlphaFoldDB" id="A0A4Q1K5T5"/>
<reference evidence="4" key="1">
    <citation type="submission" date="2019-01" db="EMBL/GenBank/DDBJ databases">
        <title>Cytophagaceae bacterium strain CAR-16.</title>
        <authorList>
            <person name="Chen W.-M."/>
        </authorList>
    </citation>
    <scope>NUCLEOTIDE SEQUENCE [LARGE SCALE GENOMIC DNA]</scope>
    <source>
        <strain evidence="4">LLJ-11</strain>
    </source>
</reference>
<comment type="caution">
    <text evidence="3">The sequence shown here is derived from an EMBL/GenBank/DDBJ whole genome shotgun (WGS) entry which is preliminary data.</text>
</comment>
<proteinExistence type="predicted"/>
<dbReference type="OrthoDB" id="704821at2"/>
<accession>A0A4Q1K5T5</accession>
<feature type="domain" description="Putative auto-transporter adhesin head GIN" evidence="2">
    <location>
        <begin position="26"/>
        <end position="207"/>
    </location>
</feature>